<dbReference type="AlphaFoldDB" id="A0A365KUF7"/>
<evidence type="ECO:0000256" key="2">
    <source>
        <dbReference type="PIRSR" id="PIRSR605754-1"/>
    </source>
</evidence>
<comment type="caution">
    <text evidence="4">The sequence shown here is derived from an EMBL/GenBank/DDBJ whole genome shotgun (WGS) entry which is preliminary data.</text>
</comment>
<evidence type="ECO:0000313" key="4">
    <source>
        <dbReference type="EMBL" id="RAZ76802.1"/>
    </source>
</evidence>
<proteinExistence type="predicted"/>
<evidence type="ECO:0000256" key="1">
    <source>
        <dbReference type="ARBA" id="ARBA00022801"/>
    </source>
</evidence>
<dbReference type="RefSeq" id="WP_112223968.1">
    <property type="nucleotide sequence ID" value="NZ_CP196859.1"/>
</dbReference>
<name>A0A365KUF7_9BACL</name>
<dbReference type="EMBL" id="QLZR01000004">
    <property type="protein sequence ID" value="RAZ76802.1"/>
    <property type="molecule type" value="Genomic_DNA"/>
</dbReference>
<protein>
    <submittedName>
        <fullName evidence="4">Peptidase C60 sortase A and B</fullName>
    </submittedName>
</protein>
<dbReference type="InterPro" id="IPR042001">
    <property type="entry name" value="Sortase_F"/>
</dbReference>
<organism evidence="4 5">
    <name type="scientific">Planococcus halotolerans</name>
    <dbReference type="NCBI Taxonomy" id="2233542"/>
    <lineage>
        <taxon>Bacteria</taxon>
        <taxon>Bacillati</taxon>
        <taxon>Bacillota</taxon>
        <taxon>Bacilli</taxon>
        <taxon>Bacillales</taxon>
        <taxon>Caryophanaceae</taxon>
        <taxon>Planococcus</taxon>
    </lineage>
</organism>
<gene>
    <name evidence="4" type="ORF">DP120_12300</name>
</gene>
<feature type="active site" description="Acyl-thioester intermediate" evidence="2">
    <location>
        <position position="208"/>
    </location>
</feature>
<feature type="chain" id="PRO_5016836025" evidence="3">
    <location>
        <begin position="28"/>
        <end position="232"/>
    </location>
</feature>
<dbReference type="Proteomes" id="UP000251002">
    <property type="component" value="Unassembled WGS sequence"/>
</dbReference>
<dbReference type="Gene3D" id="2.40.260.10">
    <property type="entry name" value="Sortase"/>
    <property type="match status" value="1"/>
</dbReference>
<dbReference type="Pfam" id="PF04203">
    <property type="entry name" value="Sortase"/>
    <property type="match status" value="1"/>
</dbReference>
<keyword evidence="5" id="KW-1185">Reference proteome</keyword>
<sequence length="232" mass="25365">MNSFIKKAGLVYILFLFTTLSGNPIQATDATQVAPEIEFEKMEQRFPQEVVWQEDTLEEEILRKVASFSSSSKAENESTAEKKIGVVPALIEIPAIKAQAKVIPVGQTADGNMEAPKSIYEIGWYEPGTKPGGSGNAVLAGHVDGLSQPGTFYNLKKLEPGDEIHITGTEGKKLTFKVKGKASYLPEDAPIQEIFGNSSESHLNLITCTGVFDDQTGHYEERLVVFTELVEN</sequence>
<dbReference type="InterPro" id="IPR005754">
    <property type="entry name" value="Sortase"/>
</dbReference>
<feature type="signal peptide" evidence="3">
    <location>
        <begin position="1"/>
        <end position="27"/>
    </location>
</feature>
<dbReference type="InterPro" id="IPR023365">
    <property type="entry name" value="Sortase_dom-sf"/>
</dbReference>
<keyword evidence="1" id="KW-0378">Hydrolase</keyword>
<dbReference type="SUPFAM" id="SSF63817">
    <property type="entry name" value="Sortase"/>
    <property type="match status" value="1"/>
</dbReference>
<dbReference type="GO" id="GO:0016787">
    <property type="term" value="F:hydrolase activity"/>
    <property type="evidence" value="ECO:0007669"/>
    <property type="project" value="UniProtKB-KW"/>
</dbReference>
<reference evidence="4 5" key="1">
    <citation type="submission" date="2018-06" db="EMBL/GenBank/DDBJ databases">
        <title>The draft genome sequences of strains SCU63 and S1.</title>
        <authorList>
            <person name="Gan L."/>
        </authorList>
    </citation>
    <scope>NUCLEOTIDE SEQUENCE [LARGE SCALE GENOMIC DNA]</scope>
    <source>
        <strain evidence="4 5">SCU63</strain>
    </source>
</reference>
<evidence type="ECO:0000256" key="3">
    <source>
        <dbReference type="SAM" id="SignalP"/>
    </source>
</evidence>
<dbReference type="CDD" id="cd05829">
    <property type="entry name" value="Sortase_F"/>
    <property type="match status" value="1"/>
</dbReference>
<feature type="active site" description="Proton donor/acceptor" evidence="2">
    <location>
        <position position="142"/>
    </location>
</feature>
<accession>A0A365KUF7</accession>
<evidence type="ECO:0000313" key="5">
    <source>
        <dbReference type="Proteomes" id="UP000251002"/>
    </source>
</evidence>
<keyword evidence="3" id="KW-0732">Signal</keyword>